<dbReference type="EMBL" id="LJRI01001215">
    <property type="protein sequence ID" value="KPY69429.1"/>
    <property type="molecule type" value="Genomic_DNA"/>
</dbReference>
<evidence type="ECO:0000313" key="3">
    <source>
        <dbReference type="Proteomes" id="UP000050384"/>
    </source>
</evidence>
<dbReference type="AlphaFoldDB" id="A0A0Q0A799"/>
<gene>
    <name evidence="2" type="ORF">ALO94_05583</name>
</gene>
<evidence type="ECO:0000313" key="2">
    <source>
        <dbReference type="EMBL" id="KPY69429.1"/>
    </source>
</evidence>
<organism evidence="2 3">
    <name type="scientific">Pseudomonas syringae pv. spinaceae</name>
    <dbReference type="NCBI Taxonomy" id="264459"/>
    <lineage>
        <taxon>Bacteria</taxon>
        <taxon>Pseudomonadati</taxon>
        <taxon>Pseudomonadota</taxon>
        <taxon>Gammaproteobacteria</taxon>
        <taxon>Pseudomonadales</taxon>
        <taxon>Pseudomonadaceae</taxon>
        <taxon>Pseudomonas</taxon>
        <taxon>Pseudomonas syringae</taxon>
    </lineage>
</organism>
<comment type="caution">
    <text evidence="2">The sequence shown here is derived from an EMBL/GenBank/DDBJ whole genome shotgun (WGS) entry which is preliminary data.</text>
</comment>
<evidence type="ECO:0000256" key="1">
    <source>
        <dbReference type="SAM" id="MobiDB-lite"/>
    </source>
</evidence>
<dbReference type="Proteomes" id="UP000050384">
    <property type="component" value="Unassembled WGS sequence"/>
</dbReference>
<name>A0A0Q0A799_PSESX</name>
<feature type="region of interest" description="Disordered" evidence="1">
    <location>
        <begin position="110"/>
        <end position="129"/>
    </location>
</feature>
<proteinExistence type="predicted"/>
<protein>
    <submittedName>
        <fullName evidence="2">Uncharacterized protein</fullName>
    </submittedName>
</protein>
<reference evidence="2 3" key="1">
    <citation type="submission" date="2015-09" db="EMBL/GenBank/DDBJ databases">
        <title>Genome announcement of multiple Pseudomonas syringae strains.</title>
        <authorList>
            <person name="Thakur S."/>
            <person name="Wang P.W."/>
            <person name="Gong Y."/>
            <person name="Weir B.S."/>
            <person name="Guttman D.S."/>
        </authorList>
    </citation>
    <scope>NUCLEOTIDE SEQUENCE [LARGE SCALE GENOMIC DNA]</scope>
    <source>
        <strain evidence="2 3">ICMP16929</strain>
    </source>
</reference>
<accession>A0A0Q0A799</accession>
<sequence length="387" mass="43684">MARCDQTLTVTAVGDEPGFNQNRRHIRRFEHRESGLFHTLLVQRGDAFQAAQYRVTQLQTGGDGGVHRHVENHPGKHRVLVLEVEQRRRAQQVRTVFPLRHEARGCRRGAAFGQREHRSTGRRQTRRGVGVHGDEHVGIGFMRELDTLAQRHKEIVIAHQAHIKTLLALQAFGQQLGDRQHHIFLALATRPDSTWVLAAMTGVDHHHDVAAGARFALDGNRHGRRQLGHLYRRTSRGTHVQHQPVTLPAFRAEQEAVELHRRSQVQHDARVIARAVMTGTNRFDNRAIQRQLAEIASQPRTADINDQTVGRSQREGFVLHRAAQVEHQPQLVVGPPKACITDLRSVHAKRQRQGGAGQQHIEQHLTSVHGMSQRANRASRLMKGSST</sequence>